<protein>
    <submittedName>
        <fullName evidence="1">Uncharacterized protein</fullName>
    </submittedName>
</protein>
<feature type="non-terminal residue" evidence="1">
    <location>
        <position position="102"/>
    </location>
</feature>
<name>A0AAD7IKZ5_9AGAR</name>
<evidence type="ECO:0000313" key="2">
    <source>
        <dbReference type="Proteomes" id="UP001215280"/>
    </source>
</evidence>
<organism evidence="1 2">
    <name type="scientific">Mycena maculata</name>
    <dbReference type="NCBI Taxonomy" id="230809"/>
    <lineage>
        <taxon>Eukaryota</taxon>
        <taxon>Fungi</taxon>
        <taxon>Dikarya</taxon>
        <taxon>Basidiomycota</taxon>
        <taxon>Agaricomycotina</taxon>
        <taxon>Agaricomycetes</taxon>
        <taxon>Agaricomycetidae</taxon>
        <taxon>Agaricales</taxon>
        <taxon>Marasmiineae</taxon>
        <taxon>Mycenaceae</taxon>
        <taxon>Mycena</taxon>
    </lineage>
</organism>
<dbReference type="AlphaFoldDB" id="A0AAD7IKZ5"/>
<keyword evidence="2" id="KW-1185">Reference proteome</keyword>
<accession>A0AAD7IKZ5</accession>
<comment type="caution">
    <text evidence="1">The sequence shown here is derived from an EMBL/GenBank/DDBJ whole genome shotgun (WGS) entry which is preliminary data.</text>
</comment>
<feature type="non-terminal residue" evidence="1">
    <location>
        <position position="1"/>
    </location>
</feature>
<evidence type="ECO:0000313" key="1">
    <source>
        <dbReference type="EMBL" id="KAJ7745477.1"/>
    </source>
</evidence>
<reference evidence="1" key="1">
    <citation type="submission" date="2023-03" db="EMBL/GenBank/DDBJ databases">
        <title>Massive genome expansion in bonnet fungi (Mycena s.s.) driven by repeated elements and novel gene families across ecological guilds.</title>
        <authorList>
            <consortium name="Lawrence Berkeley National Laboratory"/>
            <person name="Harder C.B."/>
            <person name="Miyauchi S."/>
            <person name="Viragh M."/>
            <person name="Kuo A."/>
            <person name="Thoen E."/>
            <person name="Andreopoulos B."/>
            <person name="Lu D."/>
            <person name="Skrede I."/>
            <person name="Drula E."/>
            <person name="Henrissat B."/>
            <person name="Morin E."/>
            <person name="Kohler A."/>
            <person name="Barry K."/>
            <person name="LaButti K."/>
            <person name="Morin E."/>
            <person name="Salamov A."/>
            <person name="Lipzen A."/>
            <person name="Mereny Z."/>
            <person name="Hegedus B."/>
            <person name="Baldrian P."/>
            <person name="Stursova M."/>
            <person name="Weitz H."/>
            <person name="Taylor A."/>
            <person name="Grigoriev I.V."/>
            <person name="Nagy L.G."/>
            <person name="Martin F."/>
            <person name="Kauserud H."/>
        </authorList>
    </citation>
    <scope>NUCLEOTIDE SEQUENCE</scope>
    <source>
        <strain evidence="1">CBHHK188m</strain>
    </source>
</reference>
<dbReference type="Proteomes" id="UP001215280">
    <property type="component" value="Unassembled WGS sequence"/>
</dbReference>
<proteinExistence type="predicted"/>
<dbReference type="EMBL" id="JARJLG010000103">
    <property type="protein sequence ID" value="KAJ7745477.1"/>
    <property type="molecule type" value="Genomic_DNA"/>
</dbReference>
<gene>
    <name evidence="1" type="ORF">DFH07DRAFT_718837</name>
</gene>
<sequence>LQVNPFGTWAKSKLETHPELAEELKEHLVSIGKYVQARDIVNFLNWPDMQTKHNISESIHISTAQHWMHALKFRWVKNHKGQYVDGHERADVVQFRQEVFLP</sequence>